<dbReference type="EMBL" id="SJPY01000001">
    <property type="protein sequence ID" value="TWU45004.1"/>
    <property type="molecule type" value="Genomic_DNA"/>
</dbReference>
<gene>
    <name evidence="2" type="ORF">Q31b_01750</name>
</gene>
<protein>
    <recommendedName>
        <fullName evidence="1">BON domain-containing protein</fullName>
    </recommendedName>
</protein>
<dbReference type="Proteomes" id="UP000315471">
    <property type="component" value="Unassembled WGS sequence"/>
</dbReference>
<dbReference type="OrthoDB" id="214050at2"/>
<dbReference type="Gene3D" id="3.30.1340.30">
    <property type="match status" value="1"/>
</dbReference>
<dbReference type="RefSeq" id="WP_146597803.1">
    <property type="nucleotide sequence ID" value="NZ_SJPY01000001.1"/>
</dbReference>
<reference evidence="2 3" key="1">
    <citation type="submission" date="2019-02" db="EMBL/GenBank/DDBJ databases">
        <title>Deep-cultivation of Planctomycetes and their phenomic and genomic characterization uncovers novel biology.</title>
        <authorList>
            <person name="Wiegand S."/>
            <person name="Jogler M."/>
            <person name="Boedeker C."/>
            <person name="Pinto D."/>
            <person name="Vollmers J."/>
            <person name="Rivas-Marin E."/>
            <person name="Kohn T."/>
            <person name="Peeters S.H."/>
            <person name="Heuer A."/>
            <person name="Rast P."/>
            <person name="Oberbeckmann S."/>
            <person name="Bunk B."/>
            <person name="Jeske O."/>
            <person name="Meyerdierks A."/>
            <person name="Storesund J.E."/>
            <person name="Kallscheuer N."/>
            <person name="Luecker S."/>
            <person name="Lage O.M."/>
            <person name="Pohl T."/>
            <person name="Merkel B.J."/>
            <person name="Hornburger P."/>
            <person name="Mueller R.-W."/>
            <person name="Bruemmer F."/>
            <person name="Labrenz M."/>
            <person name="Spormann A.M."/>
            <person name="Op Den Camp H."/>
            <person name="Overmann J."/>
            <person name="Amann R."/>
            <person name="Jetten M.S.M."/>
            <person name="Mascher T."/>
            <person name="Medema M.H."/>
            <person name="Devos D.P."/>
            <person name="Kaster A.-K."/>
            <person name="Ovreas L."/>
            <person name="Rohde M."/>
            <person name="Galperin M.Y."/>
            <person name="Jogler C."/>
        </authorList>
    </citation>
    <scope>NUCLEOTIDE SEQUENCE [LARGE SCALE GENOMIC DNA]</scope>
    <source>
        <strain evidence="2 3">Q31b</strain>
    </source>
</reference>
<keyword evidence="3" id="KW-1185">Reference proteome</keyword>
<dbReference type="InterPro" id="IPR007055">
    <property type="entry name" value="BON_dom"/>
</dbReference>
<accession>A0A5C6E8V1</accession>
<evidence type="ECO:0000259" key="1">
    <source>
        <dbReference type="PROSITE" id="PS50914"/>
    </source>
</evidence>
<feature type="domain" description="BON" evidence="1">
    <location>
        <begin position="10"/>
        <end position="77"/>
    </location>
</feature>
<dbReference type="Pfam" id="PF04972">
    <property type="entry name" value="BON"/>
    <property type="match status" value="1"/>
</dbReference>
<dbReference type="AlphaFoldDB" id="A0A5C6E8V1"/>
<comment type="caution">
    <text evidence="2">The sequence shown here is derived from an EMBL/GenBank/DDBJ whole genome shotgun (WGS) entry which is preliminary data.</text>
</comment>
<evidence type="ECO:0000313" key="3">
    <source>
        <dbReference type="Proteomes" id="UP000315471"/>
    </source>
</evidence>
<proteinExistence type="predicted"/>
<organism evidence="2 3">
    <name type="scientific">Novipirellula aureliae</name>
    <dbReference type="NCBI Taxonomy" id="2527966"/>
    <lineage>
        <taxon>Bacteria</taxon>
        <taxon>Pseudomonadati</taxon>
        <taxon>Planctomycetota</taxon>
        <taxon>Planctomycetia</taxon>
        <taxon>Pirellulales</taxon>
        <taxon>Pirellulaceae</taxon>
        <taxon>Novipirellula</taxon>
    </lineage>
</organism>
<name>A0A5C6E8V1_9BACT</name>
<dbReference type="PROSITE" id="PS50914">
    <property type="entry name" value="BON"/>
    <property type="match status" value="1"/>
</dbReference>
<evidence type="ECO:0000313" key="2">
    <source>
        <dbReference type="EMBL" id="TWU45004.1"/>
    </source>
</evidence>
<sequence length="77" mass="8509">MKKRAYPQRIDQKIATAASEILSRSSVSELRNLRVDESTSELTLSGSVGSFYHKQLAQESVRMIAGGLRVRNSVSVL</sequence>